<dbReference type="Gene3D" id="3.40.395.10">
    <property type="entry name" value="Adenoviral Proteinase, Chain A"/>
    <property type="match status" value="1"/>
</dbReference>
<dbReference type="GO" id="GO:0006508">
    <property type="term" value="P:proteolysis"/>
    <property type="evidence" value="ECO:0007669"/>
    <property type="project" value="UniProtKB-KW"/>
</dbReference>
<dbReference type="EMBL" id="JANJYI010000009">
    <property type="protein sequence ID" value="KAK2634779.1"/>
    <property type="molecule type" value="Genomic_DNA"/>
</dbReference>
<dbReference type="SUPFAM" id="SSF54001">
    <property type="entry name" value="Cysteine proteinases"/>
    <property type="match status" value="1"/>
</dbReference>
<evidence type="ECO:0000256" key="3">
    <source>
        <dbReference type="ARBA" id="ARBA00022801"/>
    </source>
</evidence>
<dbReference type="InterPro" id="IPR003653">
    <property type="entry name" value="Peptidase_C48_C"/>
</dbReference>
<keyword evidence="3" id="KW-0378">Hydrolase</keyword>
<keyword evidence="2" id="KW-0645">Protease</keyword>
<reference evidence="6" key="1">
    <citation type="journal article" date="2023" name="Plant J.">
        <title>Genome sequences and population genomics provide insights into the demographic history, inbreeding, and mutation load of two 'living fossil' tree species of Dipteronia.</title>
        <authorList>
            <person name="Feng Y."/>
            <person name="Comes H.P."/>
            <person name="Chen J."/>
            <person name="Zhu S."/>
            <person name="Lu R."/>
            <person name="Zhang X."/>
            <person name="Li P."/>
            <person name="Qiu J."/>
            <person name="Olsen K.M."/>
            <person name="Qiu Y."/>
        </authorList>
    </citation>
    <scope>NUCLEOTIDE SEQUENCE</scope>
    <source>
        <strain evidence="6">KIB01</strain>
    </source>
</reference>
<evidence type="ECO:0000256" key="1">
    <source>
        <dbReference type="ARBA" id="ARBA00005234"/>
    </source>
</evidence>
<accession>A0AAD9TEP0</accession>
<comment type="similarity">
    <text evidence="1">Belongs to the peptidase C48 family.</text>
</comment>
<dbReference type="PROSITE" id="PS50600">
    <property type="entry name" value="ULP_PROTEASE"/>
    <property type="match status" value="1"/>
</dbReference>
<evidence type="ECO:0000313" key="7">
    <source>
        <dbReference type="Proteomes" id="UP001280121"/>
    </source>
</evidence>
<evidence type="ECO:0000256" key="4">
    <source>
        <dbReference type="SAM" id="MobiDB-lite"/>
    </source>
</evidence>
<organism evidence="6 7">
    <name type="scientific">Dipteronia dyeriana</name>
    <dbReference type="NCBI Taxonomy" id="168575"/>
    <lineage>
        <taxon>Eukaryota</taxon>
        <taxon>Viridiplantae</taxon>
        <taxon>Streptophyta</taxon>
        <taxon>Embryophyta</taxon>
        <taxon>Tracheophyta</taxon>
        <taxon>Spermatophyta</taxon>
        <taxon>Magnoliopsida</taxon>
        <taxon>eudicotyledons</taxon>
        <taxon>Gunneridae</taxon>
        <taxon>Pentapetalae</taxon>
        <taxon>rosids</taxon>
        <taxon>malvids</taxon>
        <taxon>Sapindales</taxon>
        <taxon>Sapindaceae</taxon>
        <taxon>Hippocastanoideae</taxon>
        <taxon>Acereae</taxon>
        <taxon>Dipteronia</taxon>
    </lineage>
</organism>
<protein>
    <recommendedName>
        <fullName evidence="5">Ubiquitin-like protease family profile domain-containing protein</fullName>
    </recommendedName>
</protein>
<sequence>MMSRLKDLLKTLEGDWFKGKLTRHDHFEALARIDDALNRVPEDFTIEDQCRFMAFCFGHFMSMHRELKFLGGVIHQLLLRELDHDGPTDEMRFLLGNHVLFAFEVIPQLGIDFGARRVTELSPRMLNKEIVPTSAEAVSPYFASQSEGGSLYVEDDRVLLPTVPDQTSSVEGPEEEGGCGRHKETETPDPSGPGFSAMDTDGSEPSPRPYGNISSTSCMKPSGRHTSAEGVRLERRVLKRGWQLFSPYTDPCRPKRARVILQGPDHVFDPHGLVEGDQLKAYRAFKKNINGELRDVDVLEPVDVAWFHRMQTNFMYLDDESYLEHQYRKMMPRDARGEITMAQWNVLRSWWKDGDLTTVLGGAPIGCRLWHEVDMVSVTWFAITNINVCVYPNTFFLRLQVLIPYNIRCQHYLLVTVDLTCRKMFIVDPWRQPVPVHIRKHQVAHLPWFLPSMLHQAWFHTARPAARETLTKTNKPFSVSVVSETRIPQQKKSGNCGPYTLRLIEYLLTNIMDFDWSEDDMGIIQEKMAVEIFSNSRPV</sequence>
<evidence type="ECO:0000256" key="2">
    <source>
        <dbReference type="ARBA" id="ARBA00022670"/>
    </source>
</evidence>
<dbReference type="InterPro" id="IPR038765">
    <property type="entry name" value="Papain-like_cys_pep_sf"/>
</dbReference>
<dbReference type="GO" id="GO:0008234">
    <property type="term" value="F:cysteine-type peptidase activity"/>
    <property type="evidence" value="ECO:0007669"/>
    <property type="project" value="InterPro"/>
</dbReference>
<dbReference type="AlphaFoldDB" id="A0AAD9TEP0"/>
<proteinExistence type="inferred from homology"/>
<name>A0AAD9TEP0_9ROSI</name>
<comment type="caution">
    <text evidence="6">The sequence shown here is derived from an EMBL/GenBank/DDBJ whole genome shotgun (WGS) entry which is preliminary data.</text>
</comment>
<keyword evidence="7" id="KW-1185">Reference proteome</keyword>
<feature type="domain" description="Ubiquitin-like protease family profile" evidence="5">
    <location>
        <begin position="289"/>
        <end position="507"/>
    </location>
</feature>
<dbReference type="Proteomes" id="UP001280121">
    <property type="component" value="Unassembled WGS sequence"/>
</dbReference>
<evidence type="ECO:0000259" key="5">
    <source>
        <dbReference type="PROSITE" id="PS50600"/>
    </source>
</evidence>
<dbReference type="Pfam" id="PF02902">
    <property type="entry name" value="Peptidase_C48"/>
    <property type="match status" value="1"/>
</dbReference>
<gene>
    <name evidence="6" type="ORF">Ddye_029571</name>
</gene>
<feature type="region of interest" description="Disordered" evidence="4">
    <location>
        <begin position="162"/>
        <end position="231"/>
    </location>
</feature>
<evidence type="ECO:0000313" key="6">
    <source>
        <dbReference type="EMBL" id="KAK2634779.1"/>
    </source>
</evidence>